<dbReference type="EMBL" id="FNYY01000006">
    <property type="protein sequence ID" value="SEJ50156.1"/>
    <property type="molecule type" value="Genomic_DNA"/>
</dbReference>
<dbReference type="Proteomes" id="UP000182932">
    <property type="component" value="Unassembled WGS sequence"/>
</dbReference>
<evidence type="ECO:0000313" key="10">
    <source>
        <dbReference type="EMBL" id="SEJ50156.1"/>
    </source>
</evidence>
<comment type="function">
    <text evidence="2 9">Catalyzes the dehydration of D-mannonate.</text>
</comment>
<dbReference type="AlphaFoldDB" id="A0A975WA73"/>
<evidence type="ECO:0000256" key="8">
    <source>
        <dbReference type="ARBA" id="ARBA00023239"/>
    </source>
</evidence>
<sequence length="388" mass="42485">MIESWRWFGPDDPVTLSDVRQAGATGIVTALHGVPADTPWRREDIATRQEMIRDAGLEWVVVESIPVHESIKTGAPGWEAMADVWAESLRAVAAEGITTVCYNFMPVLDWTRTALDHALADGAQCLRYDAVDAAIFDIFLLKRDGARADHRADIADEAETRYDGMDGAACQRLTETIIAGLPGAEESWTLDGFRNRIADYREIDAARLRANLLAFLDRVLPVAREAGVKLAIHPDDPPFALFGLPRVVSCAEDLAAILDHAPVAENGLTFCTGSLGVRADNDLPAMFDRFRDRIHFLHLRSTEREADGVSFHEAAHLAGDAGLVEIVRRALRLEADSGRHVPMRPDHGHMIGWDQSRGMRAGYPYIGRLRGLAELRGAAAALAATGRA</sequence>
<dbReference type="GO" id="GO:0042840">
    <property type="term" value="P:D-glucuronate catabolic process"/>
    <property type="evidence" value="ECO:0007669"/>
    <property type="project" value="TreeGrafter"/>
</dbReference>
<dbReference type="RefSeq" id="WP_074836581.1">
    <property type="nucleotide sequence ID" value="NZ_FNYY01000006.1"/>
</dbReference>
<evidence type="ECO:0000256" key="3">
    <source>
        <dbReference type="ARBA" id="ARBA00004892"/>
    </source>
</evidence>
<comment type="cofactor">
    <cofactor evidence="9">
        <name>Fe(2+)</name>
        <dbReference type="ChEBI" id="CHEBI:29033"/>
    </cofactor>
    <cofactor evidence="9">
        <name>Mn(2+)</name>
        <dbReference type="ChEBI" id="CHEBI:29035"/>
    </cofactor>
</comment>
<evidence type="ECO:0000256" key="6">
    <source>
        <dbReference type="ARBA" id="ARBA00023004"/>
    </source>
</evidence>
<proteinExistence type="inferred from homology"/>
<keyword evidence="8 9" id="KW-0456">Lyase</keyword>
<dbReference type="InterPro" id="IPR036237">
    <property type="entry name" value="Xyl_isomerase-like_sf"/>
</dbReference>
<accession>A0A975WA73</accession>
<gene>
    <name evidence="9" type="primary">uxuA</name>
    <name evidence="10" type="ORF">SAMN04487940_106194</name>
</gene>
<comment type="pathway">
    <text evidence="3 9">Carbohydrate metabolism; pentose and glucuronate interconversion.</text>
</comment>
<dbReference type="InterPro" id="IPR004628">
    <property type="entry name" value="Man_deHydtase"/>
</dbReference>
<keyword evidence="7 9" id="KW-0464">Manganese</keyword>
<dbReference type="NCBIfam" id="NF003027">
    <property type="entry name" value="PRK03906.1"/>
    <property type="match status" value="1"/>
</dbReference>
<comment type="caution">
    <text evidence="10">The sequence shown here is derived from an EMBL/GenBank/DDBJ whole genome shotgun (WGS) entry which is preliminary data.</text>
</comment>
<organism evidence="10 11">
    <name type="scientific">Marinovum algicola</name>
    <dbReference type="NCBI Taxonomy" id="42444"/>
    <lineage>
        <taxon>Bacteria</taxon>
        <taxon>Pseudomonadati</taxon>
        <taxon>Pseudomonadota</taxon>
        <taxon>Alphaproteobacteria</taxon>
        <taxon>Rhodobacterales</taxon>
        <taxon>Roseobacteraceae</taxon>
        <taxon>Marinovum</taxon>
    </lineage>
</organism>
<dbReference type="PIRSF" id="PIRSF016049">
    <property type="entry name" value="Man_dehyd"/>
    <property type="match status" value="1"/>
</dbReference>
<dbReference type="NCBIfam" id="TIGR00695">
    <property type="entry name" value="uxuA"/>
    <property type="match status" value="1"/>
</dbReference>
<dbReference type="HAMAP" id="MF_00106">
    <property type="entry name" value="UxuA"/>
    <property type="match status" value="1"/>
</dbReference>
<evidence type="ECO:0000313" key="11">
    <source>
        <dbReference type="Proteomes" id="UP000182932"/>
    </source>
</evidence>
<comment type="similarity">
    <text evidence="4 9">Belongs to the mannonate dehydratase family.</text>
</comment>
<dbReference type="EC" id="4.2.1.8" evidence="5 9"/>
<dbReference type="GO" id="GO:0030145">
    <property type="term" value="F:manganese ion binding"/>
    <property type="evidence" value="ECO:0007669"/>
    <property type="project" value="TreeGrafter"/>
</dbReference>
<evidence type="ECO:0000256" key="9">
    <source>
        <dbReference type="HAMAP-Rule" id="MF_00106"/>
    </source>
</evidence>
<keyword evidence="11" id="KW-1185">Reference proteome</keyword>
<evidence type="ECO:0000256" key="2">
    <source>
        <dbReference type="ARBA" id="ARBA00002713"/>
    </source>
</evidence>
<dbReference type="GO" id="GO:0008198">
    <property type="term" value="F:ferrous iron binding"/>
    <property type="evidence" value="ECO:0007669"/>
    <property type="project" value="TreeGrafter"/>
</dbReference>
<evidence type="ECO:0000256" key="5">
    <source>
        <dbReference type="ARBA" id="ARBA00012927"/>
    </source>
</evidence>
<evidence type="ECO:0000256" key="1">
    <source>
        <dbReference type="ARBA" id="ARBA00001794"/>
    </source>
</evidence>
<evidence type="ECO:0000256" key="7">
    <source>
        <dbReference type="ARBA" id="ARBA00023211"/>
    </source>
</evidence>
<dbReference type="GeneID" id="80818450"/>
<name>A0A975WA73_9RHOB</name>
<reference evidence="10 11" key="1">
    <citation type="submission" date="2016-10" db="EMBL/GenBank/DDBJ databases">
        <authorList>
            <person name="Varghese N."/>
            <person name="Submissions S."/>
        </authorList>
    </citation>
    <scope>NUCLEOTIDE SEQUENCE [LARGE SCALE GENOMIC DNA]</scope>
    <source>
        <strain evidence="10 11">FF3</strain>
    </source>
</reference>
<keyword evidence="6 9" id="KW-0408">Iron</keyword>
<protein>
    <recommendedName>
        <fullName evidence="5 9">Mannonate dehydratase</fullName>
        <ecNumber evidence="5 9">4.2.1.8</ecNumber>
    </recommendedName>
    <alternativeName>
        <fullName evidence="9">D-mannonate hydro-lyase</fullName>
    </alternativeName>
</protein>
<dbReference type="PANTHER" id="PTHR30387:SF2">
    <property type="entry name" value="MANNONATE DEHYDRATASE"/>
    <property type="match status" value="1"/>
</dbReference>
<dbReference type="SUPFAM" id="SSF51658">
    <property type="entry name" value="Xylose isomerase-like"/>
    <property type="match status" value="1"/>
</dbReference>
<dbReference type="GO" id="GO:0008927">
    <property type="term" value="F:mannonate dehydratase activity"/>
    <property type="evidence" value="ECO:0007669"/>
    <property type="project" value="UniProtKB-UniRule"/>
</dbReference>
<dbReference type="Pfam" id="PF03786">
    <property type="entry name" value="UxuA"/>
    <property type="match status" value="1"/>
</dbReference>
<comment type="catalytic activity">
    <reaction evidence="1 9">
        <text>D-mannonate = 2-dehydro-3-deoxy-D-gluconate + H2O</text>
        <dbReference type="Rhea" id="RHEA:20097"/>
        <dbReference type="ChEBI" id="CHEBI:15377"/>
        <dbReference type="ChEBI" id="CHEBI:17767"/>
        <dbReference type="ChEBI" id="CHEBI:57990"/>
        <dbReference type="EC" id="4.2.1.8"/>
    </reaction>
</comment>
<dbReference type="PANTHER" id="PTHR30387">
    <property type="entry name" value="MANNONATE DEHYDRATASE"/>
    <property type="match status" value="1"/>
</dbReference>
<dbReference type="Gene3D" id="3.20.20.150">
    <property type="entry name" value="Divalent-metal-dependent TIM barrel enzymes"/>
    <property type="match status" value="1"/>
</dbReference>
<evidence type="ECO:0000256" key="4">
    <source>
        <dbReference type="ARBA" id="ARBA00007389"/>
    </source>
</evidence>